<evidence type="ECO:0000259" key="1">
    <source>
        <dbReference type="Pfam" id="PF06202"/>
    </source>
</evidence>
<evidence type="ECO:0008006" key="5">
    <source>
        <dbReference type="Google" id="ProtNLM"/>
    </source>
</evidence>
<gene>
    <name evidence="3" type="ORF">EZS26_001687</name>
</gene>
<sequence length="646" mass="74077">MGYLKFDKTLLINLEESLKREILRTNRGGAYHSTTIVDCNTRKYHGLLICPVPALDADNHVLLSSLDETVIQHGAEFNLGVHQYTHNHFNPNGHKYVRQFEFEGIPKTIYRVGGVILSKEKVFTAFENRILIKYTLLDAHSPTTLRLKPFLAFRNVNQLTYANSGANLNYSEIENGIKTCMYPGYPDLHLQFSKPVQFIYNPDWYKGIEYPKEQERGFPYKEDLYVPGYFEMEIKKGESIYFSGGDTLITPDLIAGKYNEESQTRTPRTSFYNCLKNSAQQFYLRPTEHDAYLLAGYPWFKVRARDLFISMPGCSLAIDDPVRFEKLMDTASPALRRFMQSGEGDRVIQEIDMPDVPLWAIWAMQQYAKATSVEQCNQRYGKLVQEIIHYIETNQHPNLVLDVNGLVRSSGKDQPVTWMNSTSEGRPIVPRSGYIVEFNALWYNALKFAVELALIQPDEAQAEALDAIATTAANSFVETFVNGYGYLYDYVDGTYIDWSVRPNMLFSVSLDYSPLSRTQRRTVLNIITKELLTPKGIRSLSPKSEGYRPYYTGTQHERDWAYHQGTAWPWLLGAYLEAYLKLYQYSGVSFVERMLIGVEEEMNTHCISSISELYDGNPPFQSRGAISFAMNVSAILRVLKLLENYE</sequence>
<dbReference type="AlphaFoldDB" id="A0A5M8P145"/>
<comment type="caution">
    <text evidence="3">The sequence shown here is derived from an EMBL/GenBank/DDBJ whole genome shotgun (WGS) entry which is preliminary data.</text>
</comment>
<dbReference type="PANTHER" id="PTHR10569:SF2">
    <property type="entry name" value="GLYCOGEN DEBRANCHING ENZYME"/>
    <property type="match status" value="1"/>
</dbReference>
<dbReference type="Pfam" id="PF06202">
    <property type="entry name" value="GDE_C"/>
    <property type="match status" value="1"/>
</dbReference>
<dbReference type="Proteomes" id="UP000324575">
    <property type="component" value="Unassembled WGS sequence"/>
</dbReference>
<dbReference type="GO" id="GO:0004135">
    <property type="term" value="F:amylo-alpha-1,6-glucosidase activity"/>
    <property type="evidence" value="ECO:0007669"/>
    <property type="project" value="InterPro"/>
</dbReference>
<evidence type="ECO:0000313" key="3">
    <source>
        <dbReference type="EMBL" id="KAA6302086.1"/>
    </source>
</evidence>
<dbReference type="PANTHER" id="PTHR10569">
    <property type="entry name" value="GLYCOGEN DEBRANCHING ENZYME"/>
    <property type="match status" value="1"/>
</dbReference>
<dbReference type="InterPro" id="IPR008928">
    <property type="entry name" value="6-hairpin_glycosidase_sf"/>
</dbReference>
<dbReference type="InterPro" id="IPR032790">
    <property type="entry name" value="GDE_C"/>
</dbReference>
<name>A0A5M8P145_9BACT</name>
<dbReference type="Gene3D" id="1.50.10.10">
    <property type="match status" value="1"/>
</dbReference>
<dbReference type="GO" id="GO:0004134">
    <property type="term" value="F:4-alpha-glucanotransferase activity"/>
    <property type="evidence" value="ECO:0007669"/>
    <property type="project" value="InterPro"/>
</dbReference>
<accession>A0A5M8P145</accession>
<evidence type="ECO:0000259" key="2">
    <source>
        <dbReference type="Pfam" id="PF12439"/>
    </source>
</evidence>
<dbReference type="InterPro" id="IPR010401">
    <property type="entry name" value="AGL/Gdb1"/>
</dbReference>
<evidence type="ECO:0000313" key="4">
    <source>
        <dbReference type="Proteomes" id="UP000324575"/>
    </source>
</evidence>
<proteinExistence type="predicted"/>
<dbReference type="EMBL" id="SNRX01000010">
    <property type="protein sequence ID" value="KAA6302086.1"/>
    <property type="molecule type" value="Genomic_DNA"/>
</dbReference>
<dbReference type="Pfam" id="PF12439">
    <property type="entry name" value="GDE_N"/>
    <property type="match status" value="1"/>
</dbReference>
<dbReference type="SUPFAM" id="SSF48208">
    <property type="entry name" value="Six-hairpin glycosidases"/>
    <property type="match status" value="1"/>
</dbReference>
<protein>
    <recommendedName>
        <fullName evidence="5">4-alpha-glucanotransferase</fullName>
    </recommendedName>
</protein>
<dbReference type="InterPro" id="IPR012341">
    <property type="entry name" value="6hp_glycosidase-like_sf"/>
</dbReference>
<dbReference type="GO" id="GO:0005980">
    <property type="term" value="P:glycogen catabolic process"/>
    <property type="evidence" value="ECO:0007669"/>
    <property type="project" value="InterPro"/>
</dbReference>
<reference evidence="3 4" key="1">
    <citation type="submission" date="2019-03" db="EMBL/GenBank/DDBJ databases">
        <title>Single cell metagenomics reveals metabolic interactions within the superorganism composed of flagellate Streblomastix strix and complex community of Bacteroidetes bacteria on its surface.</title>
        <authorList>
            <person name="Treitli S.C."/>
            <person name="Kolisko M."/>
            <person name="Husnik F."/>
            <person name="Keeling P."/>
            <person name="Hampl V."/>
        </authorList>
    </citation>
    <scope>NUCLEOTIDE SEQUENCE [LARGE SCALE GENOMIC DNA]</scope>
    <source>
        <strain evidence="3">St1</strain>
    </source>
</reference>
<organism evidence="3 4">
    <name type="scientific">Candidatus Ordinivivax streblomastigis</name>
    <dbReference type="NCBI Taxonomy" id="2540710"/>
    <lineage>
        <taxon>Bacteria</taxon>
        <taxon>Pseudomonadati</taxon>
        <taxon>Bacteroidota</taxon>
        <taxon>Bacteroidia</taxon>
        <taxon>Bacteroidales</taxon>
        <taxon>Candidatus Ordinivivax</taxon>
    </lineage>
</organism>
<feature type="domain" description="Glycogen debranching enzyme C-terminal" evidence="1">
    <location>
        <begin position="280"/>
        <end position="637"/>
    </location>
</feature>
<feature type="domain" description="Glycogen debranching enzyme bacterial and archaeal type N-terminal" evidence="2">
    <location>
        <begin position="20"/>
        <end position="241"/>
    </location>
</feature>
<dbReference type="InterPro" id="IPR024742">
    <property type="entry name" value="Glycogen_debranch_N"/>
</dbReference>